<dbReference type="Proteomes" id="UP000703269">
    <property type="component" value="Unassembled WGS sequence"/>
</dbReference>
<keyword evidence="3" id="KW-1185">Reference proteome</keyword>
<gene>
    <name evidence="2" type="ORF">PsYK624_041250</name>
</gene>
<evidence type="ECO:0000313" key="2">
    <source>
        <dbReference type="EMBL" id="GJE88042.1"/>
    </source>
</evidence>
<comment type="caution">
    <text evidence="2">The sequence shown here is derived from an EMBL/GenBank/DDBJ whole genome shotgun (WGS) entry which is preliminary data.</text>
</comment>
<dbReference type="InterPro" id="IPR036653">
    <property type="entry name" value="CinA-like_C"/>
</dbReference>
<dbReference type="Gene3D" id="3.90.950.20">
    <property type="entry name" value="CinA-like"/>
    <property type="match status" value="1"/>
</dbReference>
<dbReference type="EMBL" id="BPQB01000008">
    <property type="protein sequence ID" value="GJE88042.1"/>
    <property type="molecule type" value="Genomic_DNA"/>
</dbReference>
<dbReference type="Pfam" id="PF02464">
    <property type="entry name" value="CinA"/>
    <property type="match status" value="1"/>
</dbReference>
<dbReference type="AlphaFoldDB" id="A0A9P3G2V5"/>
<feature type="domain" description="CinA C-terminal" evidence="1">
    <location>
        <begin position="16"/>
        <end position="165"/>
    </location>
</feature>
<reference evidence="2 3" key="1">
    <citation type="submission" date="2021-08" db="EMBL/GenBank/DDBJ databases">
        <title>Draft Genome Sequence of Phanerochaete sordida strain YK-624.</title>
        <authorList>
            <person name="Mori T."/>
            <person name="Dohra H."/>
            <person name="Suzuki T."/>
            <person name="Kawagishi H."/>
            <person name="Hirai H."/>
        </authorList>
    </citation>
    <scope>NUCLEOTIDE SEQUENCE [LARGE SCALE GENOMIC DNA]</scope>
    <source>
        <strain evidence="2 3">YK-624</strain>
    </source>
</reference>
<protein>
    <submittedName>
        <fullName evidence="2">Competence/damage-inducible CinA family protein</fullName>
    </submittedName>
</protein>
<proteinExistence type="predicted"/>
<evidence type="ECO:0000259" key="1">
    <source>
        <dbReference type="Pfam" id="PF02464"/>
    </source>
</evidence>
<accession>A0A9P3G2V5</accession>
<sequence length="177" mass="18198">MTSAPFPPPSLAPYISQIAALLTERKQKVAVAETAAGGLISASLLSVPGASAYYAGGITTYTLASRIELCGFTQEDFVGYKGPTPAIVEKLAKNTRGKLDAAYAIAESGTAGPGATPPTATPGYVALAIATPSGVVSKELKTGQDDRAANMVLFAEEALKFFLQVLTEETAGRKTAL</sequence>
<organism evidence="2 3">
    <name type="scientific">Phanerochaete sordida</name>
    <dbReference type="NCBI Taxonomy" id="48140"/>
    <lineage>
        <taxon>Eukaryota</taxon>
        <taxon>Fungi</taxon>
        <taxon>Dikarya</taxon>
        <taxon>Basidiomycota</taxon>
        <taxon>Agaricomycotina</taxon>
        <taxon>Agaricomycetes</taxon>
        <taxon>Polyporales</taxon>
        <taxon>Phanerochaetaceae</taxon>
        <taxon>Phanerochaete</taxon>
    </lineage>
</organism>
<dbReference type="SUPFAM" id="SSF142433">
    <property type="entry name" value="CinA-like"/>
    <property type="match status" value="1"/>
</dbReference>
<dbReference type="InterPro" id="IPR008136">
    <property type="entry name" value="CinA_C"/>
</dbReference>
<name>A0A9P3G2V5_9APHY</name>
<dbReference type="OrthoDB" id="2350783at2759"/>
<evidence type="ECO:0000313" key="3">
    <source>
        <dbReference type="Proteomes" id="UP000703269"/>
    </source>
</evidence>